<accession>A0A521DKF6</accession>
<evidence type="ECO:0000313" key="1">
    <source>
        <dbReference type="EMBL" id="SMO72085.1"/>
    </source>
</evidence>
<protein>
    <submittedName>
        <fullName evidence="1">Uncharacterized protein</fullName>
    </submittedName>
</protein>
<dbReference type="EMBL" id="FXTI01000006">
    <property type="protein sequence ID" value="SMO72085.1"/>
    <property type="molecule type" value="Genomic_DNA"/>
</dbReference>
<gene>
    <name evidence="1" type="ORF">SAMN06264849_106102</name>
</gene>
<organism evidence="1 2">
    <name type="scientific">Melghirimyces algeriensis</name>
    <dbReference type="NCBI Taxonomy" id="910412"/>
    <lineage>
        <taxon>Bacteria</taxon>
        <taxon>Bacillati</taxon>
        <taxon>Bacillota</taxon>
        <taxon>Bacilli</taxon>
        <taxon>Bacillales</taxon>
        <taxon>Thermoactinomycetaceae</taxon>
        <taxon>Melghirimyces</taxon>
    </lineage>
</organism>
<dbReference type="Proteomes" id="UP000315636">
    <property type="component" value="Unassembled WGS sequence"/>
</dbReference>
<dbReference type="AlphaFoldDB" id="A0A521DKF6"/>
<keyword evidence="2" id="KW-1185">Reference proteome</keyword>
<name>A0A521DKF6_9BACL</name>
<dbReference type="RefSeq" id="WP_142505689.1">
    <property type="nucleotide sequence ID" value="NZ_FXTI01000006.1"/>
</dbReference>
<sequence>MKVVMDLSTEEWQAALSCIERRFKELRMKVLEGDRKGRSIQRYREEVFLLGRVLDEWKYQIKPNAKDRNDL</sequence>
<evidence type="ECO:0000313" key="2">
    <source>
        <dbReference type="Proteomes" id="UP000315636"/>
    </source>
</evidence>
<dbReference type="OrthoDB" id="2990832at2"/>
<proteinExistence type="predicted"/>
<reference evidence="1 2" key="1">
    <citation type="submission" date="2017-05" db="EMBL/GenBank/DDBJ databases">
        <authorList>
            <person name="Varghese N."/>
            <person name="Submissions S."/>
        </authorList>
    </citation>
    <scope>NUCLEOTIDE SEQUENCE [LARGE SCALE GENOMIC DNA]</scope>
    <source>
        <strain evidence="1 2">DSM 45474</strain>
    </source>
</reference>